<proteinExistence type="predicted"/>
<accession>A0ABU2J9Q5</accession>
<name>A0ABU2J9Q5_9ACTN</name>
<dbReference type="EMBL" id="JAVREH010000009">
    <property type="protein sequence ID" value="MDT0261697.1"/>
    <property type="molecule type" value="Genomic_DNA"/>
</dbReference>
<sequence>MADPDVAEADVADPDVAGAGRPISLRAPVLCRLLRSWACAAEAC</sequence>
<evidence type="ECO:0000313" key="2">
    <source>
        <dbReference type="EMBL" id="MDT0261697.1"/>
    </source>
</evidence>
<protein>
    <submittedName>
        <fullName evidence="2">Uncharacterized protein</fullName>
    </submittedName>
</protein>
<feature type="compositionally biased region" description="Acidic residues" evidence="1">
    <location>
        <begin position="1"/>
        <end position="13"/>
    </location>
</feature>
<reference evidence="3" key="1">
    <citation type="submission" date="2023-07" db="EMBL/GenBank/DDBJ databases">
        <title>30 novel species of actinomycetes from the DSMZ collection.</title>
        <authorList>
            <person name="Nouioui I."/>
        </authorList>
    </citation>
    <scope>NUCLEOTIDE SEQUENCE [LARGE SCALE GENOMIC DNA]</scope>
    <source>
        <strain evidence="3">DSM 44399</strain>
    </source>
</reference>
<dbReference type="RefSeq" id="WP_311422850.1">
    <property type="nucleotide sequence ID" value="NZ_JAVREH010000009.1"/>
</dbReference>
<dbReference type="Proteomes" id="UP001183176">
    <property type="component" value="Unassembled WGS sequence"/>
</dbReference>
<evidence type="ECO:0000256" key="1">
    <source>
        <dbReference type="SAM" id="MobiDB-lite"/>
    </source>
</evidence>
<organism evidence="2 3">
    <name type="scientific">Jatrophihabitans lederbergiae</name>
    <dbReference type="NCBI Taxonomy" id="3075547"/>
    <lineage>
        <taxon>Bacteria</taxon>
        <taxon>Bacillati</taxon>
        <taxon>Actinomycetota</taxon>
        <taxon>Actinomycetes</taxon>
        <taxon>Jatrophihabitantales</taxon>
        <taxon>Jatrophihabitantaceae</taxon>
        <taxon>Jatrophihabitans</taxon>
    </lineage>
</organism>
<evidence type="ECO:0000313" key="3">
    <source>
        <dbReference type="Proteomes" id="UP001183176"/>
    </source>
</evidence>
<keyword evidence="3" id="KW-1185">Reference proteome</keyword>
<comment type="caution">
    <text evidence="2">The sequence shown here is derived from an EMBL/GenBank/DDBJ whole genome shotgun (WGS) entry which is preliminary data.</text>
</comment>
<feature type="region of interest" description="Disordered" evidence="1">
    <location>
        <begin position="1"/>
        <end position="21"/>
    </location>
</feature>
<gene>
    <name evidence="2" type="ORF">RM423_09850</name>
</gene>